<evidence type="ECO:0000259" key="6">
    <source>
        <dbReference type="Pfam" id="PF02931"/>
    </source>
</evidence>
<dbReference type="InterPro" id="IPR018000">
    <property type="entry name" value="Neurotransmitter_ion_chnl_CS"/>
</dbReference>
<protein>
    <recommendedName>
        <fullName evidence="6">Neurotransmitter-gated ion-channel ligand-binding domain-containing protein</fullName>
    </recommendedName>
</protein>
<keyword evidence="4 5" id="KW-0472">Membrane</keyword>
<evidence type="ECO:0000256" key="2">
    <source>
        <dbReference type="ARBA" id="ARBA00022692"/>
    </source>
</evidence>
<dbReference type="GO" id="GO:0045202">
    <property type="term" value="C:synapse"/>
    <property type="evidence" value="ECO:0000318"/>
    <property type="project" value="GO_Central"/>
</dbReference>
<dbReference type="InterPro" id="IPR006202">
    <property type="entry name" value="Neur_chan_lig-bd"/>
</dbReference>
<keyword evidence="5" id="KW-0407">Ion channel</keyword>
<sequence length="374" mass="41322">MKLFYGYLILLGVASLTCTTAQDSMTSTSYSSYDPEWYDHALLRANLLSSYTGKETLPYYDQANQVTMGMSLTKLRGLDLFKGTIQINVRMYLDWSDPRLVWDPAQYRNITKLHLLPSEIWVPDITLFNSNSPSESLMSGVSAIVYADGSVLYVPPMHLEATCTMDLTDYPYDQHKCSLKWGSWAYDASVITIDSSSDTIDLSETFDHPIWDIIDTKAAKNTDFYSCCPGETFEDVTFSLVVRRRETHGRIASSVVTAWLILIVFLISPSSAGVRIVFAGSVLIALVVLSAVLSAEVPAYSTTRLGRFLIVGMLILAFVSVVNGLIYRFYPKEKPGQLIEGDGSSPPRVLLIIDIGAFVSTAIILGISTGALFV</sequence>
<dbReference type="InterPro" id="IPR036734">
    <property type="entry name" value="Neur_chan_lig-bd_sf"/>
</dbReference>
<keyword evidence="2 5" id="KW-0812">Transmembrane</keyword>
<keyword evidence="5" id="KW-0813">Transport</keyword>
<dbReference type="GO" id="GO:0007268">
    <property type="term" value="P:chemical synaptic transmission"/>
    <property type="evidence" value="ECO:0000318"/>
    <property type="project" value="GO_Central"/>
</dbReference>
<feature type="transmembrane region" description="Helical" evidence="5">
    <location>
        <begin position="276"/>
        <end position="295"/>
    </location>
</feature>
<keyword evidence="8" id="KW-1185">Reference proteome</keyword>
<dbReference type="SUPFAM" id="SSF63712">
    <property type="entry name" value="Nicotinic receptor ligand binding domain-like"/>
    <property type="match status" value="1"/>
</dbReference>
<dbReference type="GO" id="GO:1902495">
    <property type="term" value="C:transmembrane transporter complex"/>
    <property type="evidence" value="ECO:0000318"/>
    <property type="project" value="GO_Central"/>
</dbReference>
<dbReference type="EnsemblMetazoa" id="XM_030986604">
    <property type="protein sequence ID" value="XP_030842464"/>
    <property type="gene ID" value="LOC100890527"/>
</dbReference>
<dbReference type="GO" id="GO:0042391">
    <property type="term" value="P:regulation of membrane potential"/>
    <property type="evidence" value="ECO:0000318"/>
    <property type="project" value="GO_Central"/>
</dbReference>
<keyword evidence="3 5" id="KW-1133">Transmembrane helix</keyword>
<dbReference type="OMA" id="HAKEYGE"/>
<dbReference type="InterPro" id="IPR006201">
    <property type="entry name" value="Neur_channel"/>
</dbReference>
<dbReference type="Pfam" id="PF02931">
    <property type="entry name" value="Neur_chan_LBD"/>
    <property type="match status" value="1"/>
</dbReference>
<proteinExistence type="inferred from homology"/>
<dbReference type="GeneID" id="100890527"/>
<dbReference type="InParanoid" id="A0A7M7NXJ8"/>
<dbReference type="CDD" id="cd18997">
    <property type="entry name" value="LGIC_ECD_nAChR"/>
    <property type="match status" value="1"/>
</dbReference>
<comment type="similarity">
    <text evidence="5">Belongs to the ligand-gated ion channel (TC 1.A.9) family.</text>
</comment>
<dbReference type="Gene3D" id="1.20.58.390">
    <property type="entry name" value="Neurotransmitter-gated ion-channel transmembrane domain"/>
    <property type="match status" value="1"/>
</dbReference>
<evidence type="ECO:0000256" key="4">
    <source>
        <dbReference type="ARBA" id="ARBA00023136"/>
    </source>
</evidence>
<evidence type="ECO:0000256" key="5">
    <source>
        <dbReference type="RuleBase" id="RU000687"/>
    </source>
</evidence>
<dbReference type="Gene3D" id="2.70.170.10">
    <property type="entry name" value="Neurotransmitter-gated ion-channel ligand-binding domain"/>
    <property type="match status" value="1"/>
</dbReference>
<dbReference type="OrthoDB" id="410315at2759"/>
<evidence type="ECO:0000313" key="8">
    <source>
        <dbReference type="Proteomes" id="UP000007110"/>
    </source>
</evidence>
<name>A0A7M7NXJ8_STRPU</name>
<evidence type="ECO:0000313" key="7">
    <source>
        <dbReference type="EnsemblMetazoa" id="XP_030842464"/>
    </source>
</evidence>
<dbReference type="RefSeq" id="XP_030842464.1">
    <property type="nucleotide sequence ID" value="XM_030986604.1"/>
</dbReference>
<dbReference type="PANTHER" id="PTHR18945">
    <property type="entry name" value="NEUROTRANSMITTER GATED ION CHANNEL"/>
    <property type="match status" value="1"/>
</dbReference>
<feature type="chain" id="PRO_5029937619" description="Neurotransmitter-gated ion-channel ligand-binding domain-containing protein" evidence="5">
    <location>
        <begin position="22"/>
        <end position="374"/>
    </location>
</feature>
<evidence type="ECO:0000256" key="3">
    <source>
        <dbReference type="ARBA" id="ARBA00022989"/>
    </source>
</evidence>
<dbReference type="AlphaFoldDB" id="A0A7M7NXJ8"/>
<keyword evidence="5" id="KW-0406">Ion transport</keyword>
<dbReference type="GO" id="GO:1904315">
    <property type="term" value="F:transmitter-gated monoatomic ion channel activity involved in regulation of postsynaptic membrane potential"/>
    <property type="evidence" value="ECO:0000318"/>
    <property type="project" value="GO_Central"/>
</dbReference>
<dbReference type="GO" id="GO:0005886">
    <property type="term" value="C:plasma membrane"/>
    <property type="evidence" value="ECO:0000318"/>
    <property type="project" value="GO_Central"/>
</dbReference>
<dbReference type="SUPFAM" id="SSF90112">
    <property type="entry name" value="Neurotransmitter-gated ion-channel transmembrane pore"/>
    <property type="match status" value="1"/>
</dbReference>
<dbReference type="KEGG" id="spu:100890527"/>
<reference evidence="8" key="1">
    <citation type="submission" date="2015-02" db="EMBL/GenBank/DDBJ databases">
        <title>Genome sequencing for Strongylocentrotus purpuratus.</title>
        <authorList>
            <person name="Murali S."/>
            <person name="Liu Y."/>
            <person name="Vee V."/>
            <person name="English A."/>
            <person name="Wang M."/>
            <person name="Skinner E."/>
            <person name="Han Y."/>
            <person name="Muzny D.M."/>
            <person name="Worley K.C."/>
            <person name="Gibbs R.A."/>
        </authorList>
    </citation>
    <scope>NUCLEOTIDE SEQUENCE</scope>
</reference>
<accession>A0A7M7NXJ8</accession>
<dbReference type="GO" id="GO:0034220">
    <property type="term" value="P:monoatomic ion transmembrane transport"/>
    <property type="evidence" value="ECO:0000318"/>
    <property type="project" value="GO_Central"/>
</dbReference>
<feature type="transmembrane region" description="Helical" evidence="5">
    <location>
        <begin position="307"/>
        <end position="330"/>
    </location>
</feature>
<dbReference type="InterPro" id="IPR036719">
    <property type="entry name" value="Neuro-gated_channel_TM_sf"/>
</dbReference>
<feature type="signal peptide" evidence="5">
    <location>
        <begin position="1"/>
        <end position="21"/>
    </location>
</feature>
<feature type="transmembrane region" description="Helical" evidence="5">
    <location>
        <begin position="251"/>
        <end position="269"/>
    </location>
</feature>
<dbReference type="GO" id="GO:0098794">
    <property type="term" value="C:postsynapse"/>
    <property type="evidence" value="ECO:0007669"/>
    <property type="project" value="GOC"/>
</dbReference>
<dbReference type="GO" id="GO:0005231">
    <property type="term" value="F:excitatory extracellular ligand-gated monoatomic ion channel activity"/>
    <property type="evidence" value="ECO:0000318"/>
    <property type="project" value="GO_Central"/>
</dbReference>
<dbReference type="PRINTS" id="PR00252">
    <property type="entry name" value="NRIONCHANNEL"/>
</dbReference>
<feature type="domain" description="Neurotransmitter-gated ion-channel ligand-binding" evidence="6">
    <location>
        <begin position="45"/>
        <end position="245"/>
    </location>
</feature>
<dbReference type="GO" id="GO:0004888">
    <property type="term" value="F:transmembrane signaling receptor activity"/>
    <property type="evidence" value="ECO:0007669"/>
    <property type="project" value="InterPro"/>
</dbReference>
<dbReference type="Proteomes" id="UP000007110">
    <property type="component" value="Unassembled WGS sequence"/>
</dbReference>
<feature type="transmembrane region" description="Helical" evidence="5">
    <location>
        <begin position="351"/>
        <end position="373"/>
    </location>
</feature>
<keyword evidence="5" id="KW-0732">Signal</keyword>
<dbReference type="PROSITE" id="PS00236">
    <property type="entry name" value="NEUROTR_ION_CHANNEL"/>
    <property type="match status" value="1"/>
</dbReference>
<dbReference type="FunFam" id="2.70.170.10:FF:000028">
    <property type="entry name" value="AcetylCholine Receptor"/>
    <property type="match status" value="1"/>
</dbReference>
<reference evidence="7" key="2">
    <citation type="submission" date="2021-01" db="UniProtKB">
        <authorList>
            <consortium name="EnsemblMetazoa"/>
        </authorList>
    </citation>
    <scope>IDENTIFICATION</scope>
</reference>
<organism evidence="7 8">
    <name type="scientific">Strongylocentrotus purpuratus</name>
    <name type="common">Purple sea urchin</name>
    <dbReference type="NCBI Taxonomy" id="7668"/>
    <lineage>
        <taxon>Eukaryota</taxon>
        <taxon>Metazoa</taxon>
        <taxon>Echinodermata</taxon>
        <taxon>Eleutherozoa</taxon>
        <taxon>Echinozoa</taxon>
        <taxon>Echinoidea</taxon>
        <taxon>Euechinoidea</taxon>
        <taxon>Echinacea</taxon>
        <taxon>Camarodonta</taxon>
        <taxon>Echinidea</taxon>
        <taxon>Strongylocentrotidae</taxon>
        <taxon>Strongylocentrotus</taxon>
    </lineage>
</organism>
<dbReference type="InterPro" id="IPR038050">
    <property type="entry name" value="Neuro_actylchol_rec"/>
</dbReference>
<evidence type="ECO:0000256" key="1">
    <source>
        <dbReference type="ARBA" id="ARBA00004141"/>
    </source>
</evidence>
<comment type="subcellular location">
    <subcellularLocation>
        <location evidence="1">Membrane</location>
        <topology evidence="1">Multi-pass membrane protein</topology>
    </subcellularLocation>
</comment>
<dbReference type="GO" id="GO:0043005">
    <property type="term" value="C:neuron projection"/>
    <property type="evidence" value="ECO:0000318"/>
    <property type="project" value="GO_Central"/>
</dbReference>